<proteinExistence type="predicted"/>
<evidence type="ECO:0000313" key="2">
    <source>
        <dbReference type="EMBL" id="KAK3300822.1"/>
    </source>
</evidence>
<dbReference type="PANTHER" id="PTHR42080">
    <property type="entry name" value="SRR1 DOMAIN-CONTAINING PROTEIN"/>
    <property type="match status" value="1"/>
</dbReference>
<accession>A0AAE0HR21</accession>
<comment type="caution">
    <text evidence="2">The sequence shown here is derived from an EMBL/GenBank/DDBJ whole genome shotgun (WGS) entry which is preliminary data.</text>
</comment>
<reference evidence="2" key="1">
    <citation type="journal article" date="2023" name="Mol. Phylogenet. Evol.">
        <title>Genome-scale phylogeny and comparative genomics of the fungal order Sordariales.</title>
        <authorList>
            <person name="Hensen N."/>
            <person name="Bonometti L."/>
            <person name="Westerberg I."/>
            <person name="Brannstrom I.O."/>
            <person name="Guillou S."/>
            <person name="Cros-Aarteil S."/>
            <person name="Calhoun S."/>
            <person name="Haridas S."/>
            <person name="Kuo A."/>
            <person name="Mondo S."/>
            <person name="Pangilinan J."/>
            <person name="Riley R."/>
            <person name="LaButti K."/>
            <person name="Andreopoulos B."/>
            <person name="Lipzen A."/>
            <person name="Chen C."/>
            <person name="Yan M."/>
            <person name="Daum C."/>
            <person name="Ng V."/>
            <person name="Clum A."/>
            <person name="Steindorff A."/>
            <person name="Ohm R.A."/>
            <person name="Martin F."/>
            <person name="Silar P."/>
            <person name="Natvig D.O."/>
            <person name="Lalanne C."/>
            <person name="Gautier V."/>
            <person name="Ament-Velasquez S.L."/>
            <person name="Kruys A."/>
            <person name="Hutchinson M.I."/>
            <person name="Powell A.J."/>
            <person name="Barry K."/>
            <person name="Miller A.N."/>
            <person name="Grigoriev I.V."/>
            <person name="Debuchy R."/>
            <person name="Gladieux P."/>
            <person name="Hiltunen Thoren M."/>
            <person name="Johannesson H."/>
        </authorList>
    </citation>
    <scope>NUCLEOTIDE SEQUENCE</scope>
    <source>
        <strain evidence="2">CBS 168.71</strain>
    </source>
</reference>
<feature type="domain" description="SRR1-like" evidence="1">
    <location>
        <begin position="224"/>
        <end position="302"/>
    </location>
</feature>
<protein>
    <recommendedName>
        <fullName evidence="1">SRR1-like domain-containing protein</fullName>
    </recommendedName>
</protein>
<dbReference type="RefSeq" id="XP_062664336.1">
    <property type="nucleotide sequence ID" value="XM_062805048.1"/>
</dbReference>
<dbReference type="Pfam" id="PF07985">
    <property type="entry name" value="SRR1"/>
    <property type="match status" value="1"/>
</dbReference>
<dbReference type="InterPro" id="IPR012942">
    <property type="entry name" value="SRR1-like"/>
</dbReference>
<gene>
    <name evidence="2" type="ORF">B0H64DRAFT_414613</name>
</gene>
<sequence>MDSLLSDVSLADDDEAVEFYLPGLIVDDIVPRPVTPLRTLQQTIFLETAEDSVSLILRLYNEGIPLFSKTIFRDIVEQLDRCLEDANSEQKVSIMGLDGTLVHFFFETGQDVSKGSKLFWPGCNIVTAKPRLDYHGLYQLMSPDGSQPGSLERAYLPIEIVQKTELRDVETGELVVPWPMLNHDDVRERFARERAFWEDSVPVSHLRWLLDSTGMKHSIKNIELHQRSTSQHAMLLEVRDLVKQSVGIEVKCFAQDPAYTAIDKQVLGEVGITVLDDPRAWLRVDDGSMVIAIAPTIPVLEIVADIARPVVIMRSAPQDE</sequence>
<dbReference type="Proteomes" id="UP001278766">
    <property type="component" value="Unassembled WGS sequence"/>
</dbReference>
<dbReference type="AlphaFoldDB" id="A0AAE0HR21"/>
<name>A0AAE0HR21_9PEZI</name>
<keyword evidence="3" id="KW-1185">Reference proteome</keyword>
<evidence type="ECO:0000259" key="1">
    <source>
        <dbReference type="Pfam" id="PF07985"/>
    </source>
</evidence>
<evidence type="ECO:0000313" key="3">
    <source>
        <dbReference type="Proteomes" id="UP001278766"/>
    </source>
</evidence>
<dbReference type="EMBL" id="JAUEPN010000001">
    <property type="protein sequence ID" value="KAK3300822.1"/>
    <property type="molecule type" value="Genomic_DNA"/>
</dbReference>
<dbReference type="GeneID" id="87841996"/>
<reference evidence="2" key="2">
    <citation type="submission" date="2023-06" db="EMBL/GenBank/DDBJ databases">
        <authorList>
            <consortium name="Lawrence Berkeley National Laboratory"/>
            <person name="Haridas S."/>
            <person name="Hensen N."/>
            <person name="Bonometti L."/>
            <person name="Westerberg I."/>
            <person name="Brannstrom I.O."/>
            <person name="Guillou S."/>
            <person name="Cros-Aarteil S."/>
            <person name="Calhoun S."/>
            <person name="Kuo A."/>
            <person name="Mondo S."/>
            <person name="Pangilinan J."/>
            <person name="Riley R."/>
            <person name="Labutti K."/>
            <person name="Andreopoulos B."/>
            <person name="Lipzen A."/>
            <person name="Chen C."/>
            <person name="Yanf M."/>
            <person name="Daum C."/>
            <person name="Ng V."/>
            <person name="Clum A."/>
            <person name="Steindorff A."/>
            <person name="Ohm R."/>
            <person name="Martin F."/>
            <person name="Silar P."/>
            <person name="Natvig D."/>
            <person name="Lalanne C."/>
            <person name="Gautier V."/>
            <person name="Ament-Velasquez S.L."/>
            <person name="Kruys A."/>
            <person name="Hutchinson M.I."/>
            <person name="Powell A.J."/>
            <person name="Barry K."/>
            <person name="Miller A.N."/>
            <person name="Grigoriev I.V."/>
            <person name="Debuchy R."/>
            <person name="Gladieux P."/>
            <person name="Thoren M.H."/>
            <person name="Johannesson H."/>
        </authorList>
    </citation>
    <scope>NUCLEOTIDE SEQUENCE</scope>
    <source>
        <strain evidence="2">CBS 168.71</strain>
    </source>
</reference>
<dbReference type="PANTHER" id="PTHR42080:SF3">
    <property type="entry name" value="SRR1-LIKE DOMAIN-CONTAINING PROTEIN"/>
    <property type="match status" value="1"/>
</dbReference>
<organism evidence="2 3">
    <name type="scientific">Chaetomium fimeti</name>
    <dbReference type="NCBI Taxonomy" id="1854472"/>
    <lineage>
        <taxon>Eukaryota</taxon>
        <taxon>Fungi</taxon>
        <taxon>Dikarya</taxon>
        <taxon>Ascomycota</taxon>
        <taxon>Pezizomycotina</taxon>
        <taxon>Sordariomycetes</taxon>
        <taxon>Sordariomycetidae</taxon>
        <taxon>Sordariales</taxon>
        <taxon>Chaetomiaceae</taxon>
        <taxon>Chaetomium</taxon>
    </lineage>
</organism>